<dbReference type="PANTHER" id="PTHR41391">
    <property type="entry name" value="RESTRICTION OF TELOMERE CAPPING PROTEIN 4"/>
    <property type="match status" value="1"/>
</dbReference>
<proteinExistence type="inferred from homology"/>
<feature type="region of interest" description="Disordered" evidence="8">
    <location>
        <begin position="35"/>
        <end position="420"/>
    </location>
</feature>
<feature type="region of interest" description="Disordered" evidence="8">
    <location>
        <begin position="622"/>
        <end position="667"/>
    </location>
</feature>
<comment type="similarity">
    <text evidence="4">Belongs to the RTC4 family.</text>
</comment>
<keyword evidence="7" id="KW-0539">Nucleus</keyword>
<dbReference type="Pfam" id="PF14474">
    <property type="entry name" value="RTC4"/>
    <property type="match status" value="1"/>
</dbReference>
<comment type="caution">
    <text evidence="10">The sequence shown here is derived from an EMBL/GenBank/DDBJ whole genome shotgun (WGS) entry which is preliminary data.</text>
</comment>
<evidence type="ECO:0000313" key="11">
    <source>
        <dbReference type="Proteomes" id="UP001642405"/>
    </source>
</evidence>
<name>A0ABP0C2A2_9PEZI</name>
<evidence type="ECO:0000256" key="2">
    <source>
        <dbReference type="ARBA" id="ARBA00004123"/>
    </source>
</evidence>
<evidence type="ECO:0000256" key="4">
    <source>
        <dbReference type="ARBA" id="ARBA00009461"/>
    </source>
</evidence>
<dbReference type="InterPro" id="IPR028094">
    <property type="entry name" value="RTC4_C"/>
</dbReference>
<protein>
    <recommendedName>
        <fullName evidence="5">Restriction of telomere capping protein 4</fullName>
    </recommendedName>
</protein>
<evidence type="ECO:0000256" key="7">
    <source>
        <dbReference type="ARBA" id="ARBA00023242"/>
    </source>
</evidence>
<evidence type="ECO:0000313" key="10">
    <source>
        <dbReference type="EMBL" id="CAK7225434.1"/>
    </source>
</evidence>
<feature type="compositionally biased region" description="Pro residues" evidence="8">
    <location>
        <begin position="198"/>
        <end position="207"/>
    </location>
</feature>
<feature type="compositionally biased region" description="Basic and acidic residues" evidence="8">
    <location>
        <begin position="310"/>
        <end position="324"/>
    </location>
</feature>
<feature type="compositionally biased region" description="Acidic residues" evidence="8">
    <location>
        <begin position="629"/>
        <end position="667"/>
    </location>
</feature>
<sequence>MAPSYRGRPGVRVAAPSGGLVKAINNKRASEAAAAAAATAAKTRKTKRPEREPVAVDAPPLSTSDEEEDDSISDSSAPEKEKGPKDKRRPGLLIAAIRHKSSGGDSSDGSLRGTKRRRPKGEDKDGEEVEGVEDVSEAAAAIQKITNTHGTPVFKKYEDSSSDLSEPDERAENPKQTANNTKSAAKGGKARNRVAPSPGLPQSPPPTARFIKPPDLTPERELSAEEAEKRKATSPKKFKHSKRANSDDEKEQAEEEKKKEAKPKKFQHSKWENSDDEGDRARRISKEKPEPKTTTTTSKSRLGSKAAKQSSKEEHGDPETDVKAVLKARQPWRQNLEKKNAGIQSGIDKHGKNGKSPLSGQLEVDKEAPPPPPRAVFKMPTFDSFHGNADSQDQDSQDVDDVHDVRDESDDAGNASDDTLAYKGPATCPLCKAPLDEGVLRGLLAGHHLLVGVAVGRSHVVQLNLLKFDEKLRFCAGHKQHDGRAAWTARGYPAIDWTALPARLPKYEAHVKEVILGTTPSPFRVAWEAASFSAASLSAPGYYGRRGLRVLSEAIVQRHASTLSRRAIEDPLVAARGMVQFVQAVLVPELAVQLIREDLQAVGGGKGKRNSSLDEARRVLHESAALGEDLMDEERDVVEDEEEEDDDDEEKQEERGEDSEDSDAMSM</sequence>
<evidence type="ECO:0000256" key="3">
    <source>
        <dbReference type="ARBA" id="ARBA00004496"/>
    </source>
</evidence>
<keyword evidence="11" id="KW-1185">Reference proteome</keyword>
<evidence type="ECO:0000256" key="1">
    <source>
        <dbReference type="ARBA" id="ARBA00002738"/>
    </source>
</evidence>
<dbReference type="InterPro" id="IPR039024">
    <property type="entry name" value="RTC4"/>
</dbReference>
<feature type="compositionally biased region" description="Basic and acidic residues" evidence="8">
    <location>
        <begin position="269"/>
        <end position="291"/>
    </location>
</feature>
<feature type="compositionally biased region" description="Basic residues" evidence="8">
    <location>
        <begin position="232"/>
        <end position="243"/>
    </location>
</feature>
<reference evidence="10 11" key="1">
    <citation type="submission" date="2024-01" db="EMBL/GenBank/DDBJ databases">
        <authorList>
            <person name="Allen C."/>
            <person name="Tagirdzhanova G."/>
        </authorList>
    </citation>
    <scope>NUCLEOTIDE SEQUENCE [LARGE SCALE GENOMIC DNA]</scope>
</reference>
<dbReference type="PANTHER" id="PTHR41391:SF1">
    <property type="entry name" value="RESTRICTION OF TELOMERE CAPPING PROTEIN 4"/>
    <property type="match status" value="1"/>
</dbReference>
<evidence type="ECO:0000256" key="6">
    <source>
        <dbReference type="ARBA" id="ARBA00022490"/>
    </source>
</evidence>
<dbReference type="EMBL" id="CAWUHB010000033">
    <property type="protein sequence ID" value="CAK7225434.1"/>
    <property type="molecule type" value="Genomic_DNA"/>
</dbReference>
<comment type="function">
    <text evidence="1">May be involved in a process influencing telomere capping.</text>
</comment>
<organism evidence="10 11">
    <name type="scientific">Sporothrix curviconia</name>
    <dbReference type="NCBI Taxonomy" id="1260050"/>
    <lineage>
        <taxon>Eukaryota</taxon>
        <taxon>Fungi</taxon>
        <taxon>Dikarya</taxon>
        <taxon>Ascomycota</taxon>
        <taxon>Pezizomycotina</taxon>
        <taxon>Sordariomycetes</taxon>
        <taxon>Sordariomycetidae</taxon>
        <taxon>Ophiostomatales</taxon>
        <taxon>Ophiostomataceae</taxon>
        <taxon>Sporothrix</taxon>
    </lineage>
</organism>
<keyword evidence="6" id="KW-0963">Cytoplasm</keyword>
<evidence type="ECO:0000256" key="8">
    <source>
        <dbReference type="SAM" id="MobiDB-lite"/>
    </source>
</evidence>
<dbReference type="Proteomes" id="UP001642405">
    <property type="component" value="Unassembled WGS sequence"/>
</dbReference>
<dbReference type="SMART" id="SM01312">
    <property type="entry name" value="RTC4"/>
    <property type="match status" value="1"/>
</dbReference>
<feature type="compositionally biased region" description="Acidic residues" evidence="8">
    <location>
        <begin position="124"/>
        <end position="136"/>
    </location>
</feature>
<evidence type="ECO:0000256" key="5">
    <source>
        <dbReference type="ARBA" id="ARBA00015162"/>
    </source>
</evidence>
<accession>A0ABP0C2A2</accession>
<feature type="compositionally biased region" description="Basic and acidic residues" evidence="8">
    <location>
        <begin position="217"/>
        <end position="231"/>
    </location>
</feature>
<gene>
    <name evidence="10" type="ORF">SCUCBS95973_005863</name>
</gene>
<feature type="compositionally biased region" description="Polar residues" evidence="8">
    <location>
        <begin position="174"/>
        <end position="183"/>
    </location>
</feature>
<evidence type="ECO:0000259" key="9">
    <source>
        <dbReference type="SMART" id="SM01312"/>
    </source>
</evidence>
<feature type="domain" description="Restriction of telomere capping protein 4 C-terminal" evidence="9">
    <location>
        <begin position="515"/>
        <end position="633"/>
    </location>
</feature>
<comment type="subcellular location">
    <subcellularLocation>
        <location evidence="3">Cytoplasm</location>
    </subcellularLocation>
    <subcellularLocation>
        <location evidence="2">Nucleus</location>
    </subcellularLocation>
</comment>